<reference evidence="4" key="1">
    <citation type="submission" date="2017-04" db="EMBL/GenBank/DDBJ databases">
        <authorList>
            <person name="Varghese N."/>
            <person name="Submissions S."/>
        </authorList>
    </citation>
    <scope>NUCLEOTIDE SEQUENCE [LARGE SCALE GENOMIC DNA]</scope>
    <source>
        <strain evidence="4">DSM 4125</strain>
    </source>
</reference>
<accession>A0A1X7KRU2</accession>
<dbReference type="EMBL" id="FXAW01000006">
    <property type="protein sequence ID" value="SMG44273.1"/>
    <property type="molecule type" value="Genomic_DNA"/>
</dbReference>
<feature type="transmembrane region" description="Helical" evidence="1">
    <location>
        <begin position="27"/>
        <end position="44"/>
    </location>
</feature>
<dbReference type="Proteomes" id="UP000193804">
    <property type="component" value="Unassembled WGS sequence"/>
</dbReference>
<dbReference type="RefSeq" id="WP_085518257.1">
    <property type="nucleotide sequence ID" value="NZ_FXAW01000006.1"/>
</dbReference>
<keyword evidence="1" id="KW-0472">Membrane</keyword>
<name>A0A1X7KRU2_9BACT</name>
<dbReference type="AlphaFoldDB" id="A0A1X7KRU2"/>
<gene>
    <name evidence="3" type="ORF">SAMN05661096_03115</name>
</gene>
<evidence type="ECO:0000256" key="1">
    <source>
        <dbReference type="SAM" id="Phobius"/>
    </source>
</evidence>
<dbReference type="Pfam" id="PF14317">
    <property type="entry name" value="YcxB"/>
    <property type="match status" value="1"/>
</dbReference>
<feature type="transmembrane region" description="Helical" evidence="1">
    <location>
        <begin position="50"/>
        <end position="71"/>
    </location>
</feature>
<evidence type="ECO:0000259" key="2">
    <source>
        <dbReference type="Pfam" id="PF14317"/>
    </source>
</evidence>
<feature type="domain" description="YcxB-like C-terminal" evidence="2">
    <location>
        <begin position="90"/>
        <end position="148"/>
    </location>
</feature>
<dbReference type="InterPro" id="IPR025588">
    <property type="entry name" value="YcxB-like_C"/>
</dbReference>
<proteinExistence type="predicted"/>
<dbReference type="STRING" id="1028.SAMN05661096_03115"/>
<keyword evidence="1" id="KW-0812">Transmembrane</keyword>
<dbReference type="OrthoDB" id="1352552at2"/>
<evidence type="ECO:0000313" key="4">
    <source>
        <dbReference type="Proteomes" id="UP000193804"/>
    </source>
</evidence>
<keyword evidence="1" id="KW-1133">Transmembrane helix</keyword>
<sequence>MLVKTKKYKLDNGTYIKTGLKNIVKEQWWVFLIALAICSGYAWIPNIWWFIGSFIALLLYFLFWVIQFAGVTQLDQYKILFERLSYEISSQQILIKLNAKQGMPIKWDQIKSAKVGKNAFTFVLSKAQFVYLPYKVFKTENEKKFVETILKRKELIKS</sequence>
<keyword evidence="4" id="KW-1185">Reference proteome</keyword>
<protein>
    <recommendedName>
        <fullName evidence="2">YcxB-like C-terminal domain-containing protein</fullName>
    </recommendedName>
</protein>
<evidence type="ECO:0000313" key="3">
    <source>
        <dbReference type="EMBL" id="SMG44273.1"/>
    </source>
</evidence>
<organism evidence="3 4">
    <name type="scientific">Marivirga sericea</name>
    <dbReference type="NCBI Taxonomy" id="1028"/>
    <lineage>
        <taxon>Bacteria</taxon>
        <taxon>Pseudomonadati</taxon>
        <taxon>Bacteroidota</taxon>
        <taxon>Cytophagia</taxon>
        <taxon>Cytophagales</taxon>
        <taxon>Marivirgaceae</taxon>
        <taxon>Marivirga</taxon>
    </lineage>
</organism>